<dbReference type="Proteomes" id="UP000095728">
    <property type="component" value="Unassembled WGS sequence"/>
</dbReference>
<dbReference type="Gene3D" id="3.30.450.60">
    <property type="match status" value="1"/>
</dbReference>
<dbReference type="Pfam" id="PF00928">
    <property type="entry name" value="Adap_comp_sub"/>
    <property type="match status" value="1"/>
</dbReference>
<feature type="domain" description="MHD" evidence="7">
    <location>
        <begin position="214"/>
        <end position="495"/>
    </location>
</feature>
<dbReference type="GO" id="GO:0030131">
    <property type="term" value="C:clathrin adaptor complex"/>
    <property type="evidence" value="ECO:0007669"/>
    <property type="project" value="UniProtKB-UniRule"/>
</dbReference>
<dbReference type="InterPro" id="IPR036168">
    <property type="entry name" value="AP2_Mu_C_sf"/>
</dbReference>
<name>A0A1E5R0U0_9ASCO</name>
<dbReference type="PANTHER" id="PTHR10529">
    <property type="entry name" value="AP COMPLEX SUBUNIT MU"/>
    <property type="match status" value="1"/>
</dbReference>
<evidence type="ECO:0000256" key="1">
    <source>
        <dbReference type="ARBA" id="ARBA00004156"/>
    </source>
</evidence>
<dbReference type="STRING" id="56408.A0A1E5R0U0"/>
<keyword evidence="4" id="KW-0472">Membrane</keyword>
<evidence type="ECO:0000256" key="2">
    <source>
        <dbReference type="ARBA" id="ARBA00022448"/>
    </source>
</evidence>
<organism evidence="8 9">
    <name type="scientific">Hanseniaspora osmophila</name>
    <dbReference type="NCBI Taxonomy" id="56408"/>
    <lineage>
        <taxon>Eukaryota</taxon>
        <taxon>Fungi</taxon>
        <taxon>Dikarya</taxon>
        <taxon>Ascomycota</taxon>
        <taxon>Saccharomycotina</taxon>
        <taxon>Saccharomycetes</taxon>
        <taxon>Saccharomycodales</taxon>
        <taxon>Saccharomycodaceae</taxon>
        <taxon>Hanseniaspora</taxon>
    </lineage>
</organism>
<proteinExistence type="inferred from homology"/>
<dbReference type="Gene3D" id="2.60.40.1170">
    <property type="entry name" value="Mu homology domain, subdomain B"/>
    <property type="match status" value="2"/>
</dbReference>
<keyword evidence="9" id="KW-1185">Reference proteome</keyword>
<sequence>MISSLFIYTQRGDLIVTKALKDSIRKSNSLAEVFRVQVIIGGGNGAASNFSDQGVGNGTGSDNGDTRSPILTLGSTTFHHIYKNNMWIVAVSRNNVDSGLVWEYLCKLHGIMVEMYAINNDELLRDNFWTVYEILDHTLNVNGVPFDTDMHSLCERIVSKKPADLSKLTLAHNKEGHGLAGKTGSISSYNPATAVTKDISNIPWRKNQDIHYKKNEIYINVLENVNLLISKTGEILKNNIDGKINVDARLSGIPLVSFELTSNSVDQSSMKFHECVKLEKRYRDGEKNWDDYSKQEGANLITFVPPDGPFELLAYHSVGISSIPFSIVPTITQTVNNKTSNIEMHYSIKIKSLFANKIATNVVMRIPLTDSTADCSMELSGGKCKMVSANNHKKFVEWTFAKFKGSTEHFITLTAKTTTASPVTTQFDRKDTSNVSAKQQPISLAFEISMYNGSGLTIKNDRVRNQLISKNGTDHQYKVHKWIKYDTRAGNYEVRF</sequence>
<dbReference type="InParanoid" id="A0A1E5R0U0"/>
<dbReference type="FunCoup" id="A0A1E5R0U0">
    <property type="interactions" value="175"/>
</dbReference>
<protein>
    <submittedName>
        <fullName evidence="8">AP-2 complex subunit mu</fullName>
    </submittedName>
</protein>
<evidence type="ECO:0000313" key="9">
    <source>
        <dbReference type="Proteomes" id="UP000095728"/>
    </source>
</evidence>
<evidence type="ECO:0000256" key="4">
    <source>
        <dbReference type="ARBA" id="ARBA00023136"/>
    </source>
</evidence>
<dbReference type="OrthoDB" id="3973245at2759"/>
<evidence type="ECO:0000313" key="8">
    <source>
        <dbReference type="EMBL" id="OEJ80511.1"/>
    </source>
</evidence>
<dbReference type="GO" id="GO:0016192">
    <property type="term" value="P:vesicle-mediated transport"/>
    <property type="evidence" value="ECO:0007669"/>
    <property type="project" value="InterPro"/>
</dbReference>
<dbReference type="GO" id="GO:0006886">
    <property type="term" value="P:intracellular protein transport"/>
    <property type="evidence" value="ECO:0007669"/>
    <property type="project" value="UniProtKB-UniRule"/>
</dbReference>
<comment type="caution">
    <text evidence="8">The sequence shown here is derived from an EMBL/GenBank/DDBJ whole genome shotgun (WGS) entry which is preliminary data.</text>
</comment>
<dbReference type="InterPro" id="IPR050431">
    <property type="entry name" value="Adaptor_comp_med_subunit"/>
</dbReference>
<gene>
    <name evidence="8" type="ORF">AWRI3579_g4521</name>
</gene>
<evidence type="ECO:0000259" key="7">
    <source>
        <dbReference type="PROSITE" id="PS51072"/>
    </source>
</evidence>
<keyword evidence="5" id="KW-0968">Cytoplasmic vesicle</keyword>
<evidence type="ECO:0000256" key="3">
    <source>
        <dbReference type="ARBA" id="ARBA00022927"/>
    </source>
</evidence>
<evidence type="ECO:0000256" key="5">
    <source>
        <dbReference type="ARBA" id="ARBA00023329"/>
    </source>
</evidence>
<comment type="subcellular location">
    <subcellularLocation>
        <location evidence="1">Cytoplasmic vesicle membrane</location>
    </subcellularLocation>
</comment>
<evidence type="ECO:0000256" key="6">
    <source>
        <dbReference type="PIRNR" id="PIRNR005992"/>
    </source>
</evidence>
<dbReference type="PROSITE" id="PS51072">
    <property type="entry name" value="MHD"/>
    <property type="match status" value="1"/>
</dbReference>
<keyword evidence="3 6" id="KW-0653">Protein transport</keyword>
<dbReference type="InterPro" id="IPR001392">
    <property type="entry name" value="Clathrin_mu"/>
</dbReference>
<dbReference type="SUPFAM" id="SSF64356">
    <property type="entry name" value="SNARE-like"/>
    <property type="match status" value="1"/>
</dbReference>
<dbReference type="InterPro" id="IPR028565">
    <property type="entry name" value="MHD"/>
</dbReference>
<reference evidence="9" key="1">
    <citation type="journal article" date="2016" name="Genome Announc.">
        <title>Genome sequences of three species of Hanseniaspora isolated from spontaneous wine fermentations.</title>
        <authorList>
            <person name="Sternes P.R."/>
            <person name="Lee D."/>
            <person name="Kutyna D.R."/>
            <person name="Borneman A.R."/>
        </authorList>
    </citation>
    <scope>NUCLEOTIDE SEQUENCE [LARGE SCALE GENOMIC DNA]</scope>
    <source>
        <strain evidence="9">AWRI3579</strain>
    </source>
</reference>
<comment type="similarity">
    <text evidence="6">Belongs to the adaptor complexes medium subunit family.</text>
</comment>
<keyword evidence="2 6" id="KW-0813">Transport</keyword>
<dbReference type="PIRSF" id="PIRSF005992">
    <property type="entry name" value="Clathrin_mu"/>
    <property type="match status" value="1"/>
</dbReference>
<dbReference type="GO" id="GO:0030659">
    <property type="term" value="C:cytoplasmic vesicle membrane"/>
    <property type="evidence" value="ECO:0007669"/>
    <property type="project" value="UniProtKB-SubCell"/>
</dbReference>
<accession>A0A1E5R0U0</accession>
<dbReference type="AlphaFoldDB" id="A0A1E5R0U0"/>
<dbReference type="SUPFAM" id="SSF49447">
    <property type="entry name" value="Second domain of Mu2 adaptin subunit (ap50) of ap2 adaptor"/>
    <property type="match status" value="1"/>
</dbReference>
<dbReference type="EMBL" id="LPNM01000012">
    <property type="protein sequence ID" value="OEJ80511.1"/>
    <property type="molecule type" value="Genomic_DNA"/>
</dbReference>
<dbReference type="InterPro" id="IPR011012">
    <property type="entry name" value="Longin-like_dom_sf"/>
</dbReference>